<evidence type="ECO:0000313" key="3">
    <source>
        <dbReference type="Proteomes" id="UP000743370"/>
    </source>
</evidence>
<organism evidence="2 3">
    <name type="scientific">Phaseolus angularis</name>
    <name type="common">Azuki bean</name>
    <name type="synonym">Vigna angularis</name>
    <dbReference type="NCBI Taxonomy" id="3914"/>
    <lineage>
        <taxon>Eukaryota</taxon>
        <taxon>Viridiplantae</taxon>
        <taxon>Streptophyta</taxon>
        <taxon>Embryophyta</taxon>
        <taxon>Tracheophyta</taxon>
        <taxon>Spermatophyta</taxon>
        <taxon>Magnoliopsida</taxon>
        <taxon>eudicotyledons</taxon>
        <taxon>Gunneridae</taxon>
        <taxon>Pentapetalae</taxon>
        <taxon>rosids</taxon>
        <taxon>fabids</taxon>
        <taxon>Fabales</taxon>
        <taxon>Fabaceae</taxon>
        <taxon>Papilionoideae</taxon>
        <taxon>50 kb inversion clade</taxon>
        <taxon>NPAAA clade</taxon>
        <taxon>indigoferoid/millettioid clade</taxon>
        <taxon>Phaseoleae</taxon>
        <taxon>Vigna</taxon>
    </lineage>
</organism>
<sequence>MTRARSKTGSGSVSWRSSWTGPGTATQNNMSEVIYDMIVASFSPDPRSFHGLVVSHALNGYEEAVMESLRRKLAAGLRRVHETFMALVRLFGSKGHAIGGLEILGDMRDLNYDIH</sequence>
<feature type="region of interest" description="Disordered" evidence="1">
    <location>
        <begin position="1"/>
        <end position="27"/>
    </location>
</feature>
<accession>A0A8T0JU39</accession>
<dbReference type="Proteomes" id="UP000743370">
    <property type="component" value="Unassembled WGS sequence"/>
</dbReference>
<protein>
    <submittedName>
        <fullName evidence="2">Uncharacterized protein</fullName>
    </submittedName>
</protein>
<evidence type="ECO:0000256" key="1">
    <source>
        <dbReference type="SAM" id="MobiDB-lite"/>
    </source>
</evidence>
<dbReference type="AlphaFoldDB" id="A0A8T0JU39"/>
<gene>
    <name evidence="2" type="ORF">HKW66_Vig0150380</name>
</gene>
<feature type="compositionally biased region" description="Polar residues" evidence="1">
    <location>
        <begin position="7"/>
        <end position="27"/>
    </location>
</feature>
<dbReference type="EMBL" id="JABFOF010000008">
    <property type="protein sequence ID" value="KAG2384199.1"/>
    <property type="molecule type" value="Genomic_DNA"/>
</dbReference>
<reference evidence="2 3" key="1">
    <citation type="submission" date="2020-05" db="EMBL/GenBank/DDBJ databases">
        <title>Vigna angularis (adzuki bean) Var. LongXiaoDou No. 4 denovo assembly.</title>
        <authorList>
            <person name="Xiang H."/>
        </authorList>
    </citation>
    <scope>NUCLEOTIDE SEQUENCE [LARGE SCALE GENOMIC DNA]</scope>
    <source>
        <tissue evidence="2">Leaf</tissue>
    </source>
</reference>
<proteinExistence type="predicted"/>
<comment type="caution">
    <text evidence="2">The sequence shown here is derived from an EMBL/GenBank/DDBJ whole genome shotgun (WGS) entry which is preliminary data.</text>
</comment>
<evidence type="ECO:0000313" key="2">
    <source>
        <dbReference type="EMBL" id="KAG2384199.1"/>
    </source>
</evidence>
<name>A0A8T0JU39_PHAAN</name>